<dbReference type="AlphaFoldDB" id="A0A9X4S812"/>
<keyword evidence="3" id="KW-0949">S-adenosyl-L-methionine</keyword>
<evidence type="ECO:0000256" key="4">
    <source>
        <dbReference type="ARBA" id="ARBA00022723"/>
    </source>
</evidence>
<dbReference type="InterPro" id="IPR058240">
    <property type="entry name" value="rSAM_sf"/>
</dbReference>
<proteinExistence type="inferred from homology"/>
<dbReference type="SFLD" id="SFLDG01386">
    <property type="entry name" value="main_SPASM_domain-containing"/>
    <property type="match status" value="1"/>
</dbReference>
<keyword evidence="6" id="KW-0411">Iron-sulfur</keyword>
<dbReference type="Proteomes" id="UP001152614">
    <property type="component" value="Unassembled WGS sequence"/>
</dbReference>
<dbReference type="SUPFAM" id="SSF102114">
    <property type="entry name" value="Radical SAM enzymes"/>
    <property type="match status" value="1"/>
</dbReference>
<dbReference type="GO" id="GO:0051539">
    <property type="term" value="F:4 iron, 4 sulfur cluster binding"/>
    <property type="evidence" value="ECO:0007669"/>
    <property type="project" value="UniProtKB-KW"/>
</dbReference>
<dbReference type="InterPro" id="IPR023867">
    <property type="entry name" value="Sulphatase_maturase_rSAM"/>
</dbReference>
<feature type="domain" description="Radical SAM core" evidence="8">
    <location>
        <begin position="92"/>
        <end position="338"/>
    </location>
</feature>
<dbReference type="PROSITE" id="PS51918">
    <property type="entry name" value="RADICAL_SAM"/>
    <property type="match status" value="1"/>
</dbReference>
<dbReference type="PANTHER" id="PTHR43273:SF3">
    <property type="entry name" value="ANAEROBIC SULFATASE-MATURATING ENZYME HOMOLOG ASLB-RELATED"/>
    <property type="match status" value="1"/>
</dbReference>
<dbReference type="PANTHER" id="PTHR43273">
    <property type="entry name" value="ANAEROBIC SULFATASE-MATURATING ENZYME HOMOLOG ASLB-RELATED"/>
    <property type="match status" value="1"/>
</dbReference>
<evidence type="ECO:0000313" key="9">
    <source>
        <dbReference type="EMBL" id="MDG4983779.1"/>
    </source>
</evidence>
<dbReference type="RefSeq" id="WP_278228885.1">
    <property type="nucleotide sequence ID" value="NZ_JAOWLY010000005.1"/>
</dbReference>
<dbReference type="InterPro" id="IPR007197">
    <property type="entry name" value="rSAM"/>
</dbReference>
<dbReference type="PROSITE" id="PS01305">
    <property type="entry name" value="MOAA_NIFB_PQQE"/>
    <property type="match status" value="1"/>
</dbReference>
<evidence type="ECO:0000256" key="2">
    <source>
        <dbReference type="ARBA" id="ARBA00022485"/>
    </source>
</evidence>
<evidence type="ECO:0000256" key="1">
    <source>
        <dbReference type="ARBA" id="ARBA00001966"/>
    </source>
</evidence>
<dbReference type="InterPro" id="IPR006638">
    <property type="entry name" value="Elp3/MiaA/NifB-like_rSAM"/>
</dbReference>
<dbReference type="EMBL" id="JAOWLY010000005">
    <property type="protein sequence ID" value="MDG4983779.1"/>
    <property type="molecule type" value="Genomic_DNA"/>
</dbReference>
<reference evidence="9" key="2">
    <citation type="journal article" date="2023" name="Food Microbiol.">
        <title>Evaluation of the fermentation potential of lactic acid bacteria isolated from herbs, fruits and vegetables as starter cultures in nut-based milk alternatives.</title>
        <authorList>
            <person name="Huang W."/>
            <person name="Dong A."/>
            <person name="Pham H.T."/>
            <person name="Zhou C."/>
            <person name="Huo Z."/>
            <person name="Watjen A.P."/>
            <person name="Prakash S."/>
            <person name="Bang-Berthelsen C.H."/>
            <person name="Turner M.S."/>
        </authorList>
    </citation>
    <scope>NUCLEOTIDE SEQUENCE</scope>
    <source>
        <strain evidence="9">3</strain>
    </source>
</reference>
<reference evidence="9" key="1">
    <citation type="submission" date="2022-10" db="EMBL/GenBank/DDBJ databases">
        <authorList>
            <person name="Turner M.S."/>
            <person name="Huang W."/>
        </authorList>
    </citation>
    <scope>NUCLEOTIDE SEQUENCE</scope>
    <source>
        <strain evidence="9">3</strain>
    </source>
</reference>
<dbReference type="Pfam" id="PF04055">
    <property type="entry name" value="Radical_SAM"/>
    <property type="match status" value="1"/>
</dbReference>
<dbReference type="SFLD" id="SFLDG01384">
    <property type="entry name" value="thioether_bond_formation_requi"/>
    <property type="match status" value="1"/>
</dbReference>
<protein>
    <submittedName>
        <fullName evidence="9">Radical SAM protein</fullName>
    </submittedName>
</protein>
<dbReference type="SFLD" id="SFLDS00029">
    <property type="entry name" value="Radical_SAM"/>
    <property type="match status" value="1"/>
</dbReference>
<sequence length="485" mass="57062">MKFEVTPFIFETSNSFYCYDDTTKVVIPINKAEKLFLESVNTDEEVDLSTIQQKNNQDISYLLNRVNTLGMFQIPYKKYELSSKTLETSLKEKGIFHLCLVVTEACDFRCSYCIFSDYYEFTKSYSSKKMDFDTARKSIDYYFQQNTKAMLHNPYVSFNIGFYGGEPTLNWKLIEAVVKYVKTEYSDIFDNINFLMTTNGFTLTEKRIDFLAENHFIVSVSLDGTKENHDRNRVTHQLKPTYNVIFDNLKRIEKIYKSKKYPKFSYGILITFDNLTDFKVLDDFFLKNKFLDDRIQLIAPVSEFGTEYYKNQNNRELLKKRTDFIFNLMEKAKQKEFEEHTTNFSLFLLKNMISIPLLYLNYSVSQLRGACTPGHHKLTVDPLGNFHMCEKSNPDLYIGDVHKGIDKDRQIEVMSKYQSLIESKCQECNLKNVCQICYVSATSENGNYFISDSYCEKFRKSFKKSMSNYYELLEENPSLLIKLRK</sequence>
<evidence type="ECO:0000256" key="3">
    <source>
        <dbReference type="ARBA" id="ARBA00022691"/>
    </source>
</evidence>
<comment type="similarity">
    <text evidence="7">Belongs to the radical SAM superfamily. Anaerobic sulfatase-maturating enzyme family.</text>
</comment>
<dbReference type="Gene3D" id="3.20.20.70">
    <property type="entry name" value="Aldolase class I"/>
    <property type="match status" value="1"/>
</dbReference>
<dbReference type="SFLD" id="SFLDG01067">
    <property type="entry name" value="SPASM/twitch_domain_containing"/>
    <property type="match status" value="1"/>
</dbReference>
<accession>A0A9X4S812</accession>
<dbReference type="NCBIfam" id="TIGR04085">
    <property type="entry name" value="rSAM_more_4Fe4S"/>
    <property type="match status" value="1"/>
</dbReference>
<dbReference type="InterPro" id="IPR013785">
    <property type="entry name" value="Aldolase_TIM"/>
</dbReference>
<evidence type="ECO:0000256" key="7">
    <source>
        <dbReference type="ARBA" id="ARBA00023601"/>
    </source>
</evidence>
<dbReference type="GO" id="GO:0032324">
    <property type="term" value="P:molybdopterin cofactor biosynthetic process"/>
    <property type="evidence" value="ECO:0007669"/>
    <property type="project" value="UniProtKB-ARBA"/>
</dbReference>
<keyword evidence="2" id="KW-0004">4Fe-4S</keyword>
<dbReference type="SMART" id="SM00729">
    <property type="entry name" value="Elp3"/>
    <property type="match status" value="1"/>
</dbReference>
<dbReference type="InterPro" id="IPR000385">
    <property type="entry name" value="MoaA_NifB_PqqE_Fe-S-bd_CS"/>
</dbReference>
<evidence type="ECO:0000256" key="5">
    <source>
        <dbReference type="ARBA" id="ARBA00023004"/>
    </source>
</evidence>
<comment type="caution">
    <text evidence="9">The sequence shown here is derived from an EMBL/GenBank/DDBJ whole genome shotgun (WGS) entry which is preliminary data.</text>
</comment>
<evidence type="ECO:0000256" key="6">
    <source>
        <dbReference type="ARBA" id="ARBA00023014"/>
    </source>
</evidence>
<keyword evidence="5" id="KW-0408">Iron</keyword>
<name>A0A9X4S812_9LACT</name>
<comment type="cofactor">
    <cofactor evidence="1">
        <name>[4Fe-4S] cluster</name>
        <dbReference type="ChEBI" id="CHEBI:49883"/>
    </cofactor>
</comment>
<dbReference type="GO" id="GO:0046872">
    <property type="term" value="F:metal ion binding"/>
    <property type="evidence" value="ECO:0007669"/>
    <property type="project" value="UniProtKB-KW"/>
</dbReference>
<keyword evidence="4" id="KW-0479">Metal-binding</keyword>
<evidence type="ECO:0000259" key="8">
    <source>
        <dbReference type="PROSITE" id="PS51918"/>
    </source>
</evidence>
<dbReference type="InterPro" id="IPR023885">
    <property type="entry name" value="4Fe4S-binding_SPASM_dom"/>
</dbReference>
<organism evidence="9 10">
    <name type="scientific">Lactococcus lactis</name>
    <dbReference type="NCBI Taxonomy" id="1358"/>
    <lineage>
        <taxon>Bacteria</taxon>
        <taxon>Bacillati</taxon>
        <taxon>Bacillota</taxon>
        <taxon>Bacilli</taxon>
        <taxon>Lactobacillales</taxon>
        <taxon>Streptococcaceae</taxon>
        <taxon>Lactococcus</taxon>
    </lineage>
</organism>
<dbReference type="GO" id="GO:0016491">
    <property type="term" value="F:oxidoreductase activity"/>
    <property type="evidence" value="ECO:0007669"/>
    <property type="project" value="InterPro"/>
</dbReference>
<evidence type="ECO:0000313" key="10">
    <source>
        <dbReference type="Proteomes" id="UP001152614"/>
    </source>
</evidence>
<dbReference type="CDD" id="cd01335">
    <property type="entry name" value="Radical_SAM"/>
    <property type="match status" value="1"/>
</dbReference>
<gene>
    <name evidence="9" type="ORF">OGZ51_06415</name>
</gene>